<keyword evidence="2" id="KW-0732">Signal</keyword>
<feature type="compositionally biased region" description="Acidic residues" evidence="1">
    <location>
        <begin position="182"/>
        <end position="192"/>
    </location>
</feature>
<protein>
    <submittedName>
        <fullName evidence="3">Uncharacterized protein</fullName>
    </submittedName>
</protein>
<feature type="signal peptide" evidence="2">
    <location>
        <begin position="1"/>
        <end position="19"/>
    </location>
</feature>
<feature type="compositionally biased region" description="Low complexity" evidence="1">
    <location>
        <begin position="193"/>
        <end position="227"/>
    </location>
</feature>
<organism evidence="3 4">
    <name type="scientific">Phenylobacterium terrae</name>
    <dbReference type="NCBI Taxonomy" id="2665495"/>
    <lineage>
        <taxon>Bacteria</taxon>
        <taxon>Pseudomonadati</taxon>
        <taxon>Pseudomonadota</taxon>
        <taxon>Alphaproteobacteria</taxon>
        <taxon>Caulobacterales</taxon>
        <taxon>Caulobacteraceae</taxon>
        <taxon>Phenylobacterium</taxon>
    </lineage>
</organism>
<keyword evidence="4" id="KW-1185">Reference proteome</keyword>
<dbReference type="Proteomes" id="UP001597237">
    <property type="component" value="Unassembled WGS sequence"/>
</dbReference>
<accession>A0ABW4N2E7</accession>
<name>A0ABW4N2E7_9CAUL</name>
<evidence type="ECO:0000256" key="2">
    <source>
        <dbReference type="SAM" id="SignalP"/>
    </source>
</evidence>
<comment type="caution">
    <text evidence="3">The sequence shown here is derived from an EMBL/GenBank/DDBJ whole genome shotgun (WGS) entry which is preliminary data.</text>
</comment>
<sequence>MKSALFLALALFLADDAPAQSVGGAGPGEPEAAASRIPPGAPQDDYGLVAWCYGALGGYLELHDTVMPEVTRIESSFRAPGRTLEEDLKVYSDMQRDGRRQMKLFAAAMEAAEKASLRPLNAVGAEAVKKGRGVWAAAPNLPKARVAQEWMSWALPARCESTAVELEKRAKLMGTAFRVGGEEEAAVEEAPAEDSAAQDAAPAEAPAEDVAAPEAPAEPAADEQPAA</sequence>
<feature type="chain" id="PRO_5046401001" evidence="2">
    <location>
        <begin position="20"/>
        <end position="227"/>
    </location>
</feature>
<dbReference type="EMBL" id="JBHUEY010000001">
    <property type="protein sequence ID" value="MFD1784349.1"/>
    <property type="molecule type" value="Genomic_DNA"/>
</dbReference>
<evidence type="ECO:0000256" key="1">
    <source>
        <dbReference type="SAM" id="MobiDB-lite"/>
    </source>
</evidence>
<evidence type="ECO:0000313" key="4">
    <source>
        <dbReference type="Proteomes" id="UP001597237"/>
    </source>
</evidence>
<proteinExistence type="predicted"/>
<evidence type="ECO:0000313" key="3">
    <source>
        <dbReference type="EMBL" id="MFD1784349.1"/>
    </source>
</evidence>
<reference evidence="4" key="1">
    <citation type="journal article" date="2019" name="Int. J. Syst. Evol. Microbiol.">
        <title>The Global Catalogue of Microorganisms (GCM) 10K type strain sequencing project: providing services to taxonomists for standard genome sequencing and annotation.</title>
        <authorList>
            <consortium name="The Broad Institute Genomics Platform"/>
            <consortium name="The Broad Institute Genome Sequencing Center for Infectious Disease"/>
            <person name="Wu L."/>
            <person name="Ma J."/>
        </authorList>
    </citation>
    <scope>NUCLEOTIDE SEQUENCE [LARGE SCALE GENOMIC DNA]</scope>
    <source>
        <strain evidence="4">DFY28</strain>
    </source>
</reference>
<feature type="region of interest" description="Disordered" evidence="1">
    <location>
        <begin position="181"/>
        <end position="227"/>
    </location>
</feature>
<dbReference type="RefSeq" id="WP_377283701.1">
    <property type="nucleotide sequence ID" value="NZ_JBHRSI010000009.1"/>
</dbReference>
<gene>
    <name evidence="3" type="ORF">ACFSC0_13160</name>
</gene>